<keyword evidence="3" id="KW-1185">Reference proteome</keyword>
<dbReference type="AlphaFoldDB" id="A0AAV6FMP9"/>
<dbReference type="PANTHER" id="PTHR14652">
    <property type="entry name" value="TYPE 2 DNA TOPOISOMERASE 6 SUBUNIT B-LIKE"/>
    <property type="match status" value="1"/>
</dbReference>
<evidence type="ECO:0000313" key="3">
    <source>
        <dbReference type="Proteomes" id="UP000823561"/>
    </source>
</evidence>
<sequence>MLVYSPSSMPRLESNMATPMSFLQSLAGRLAWEDLGLSGVTCADLQQAEGEAPGSRGPLCWDMVFNVKEREEDQGTESKWNQTVKQTLTLYLLLQHTDPFHSQFSDLIVNEEMFEKHLDQVLWHNSERVTASLQSLLEKTLKPHQKKCSNQRKMQAALPVVLSSLTSVVNSSSSAEFRTTCLDKMKVPNTHQLSVSLDQLLHSITGSRFTPLHRCTTNKPRIGTGPKPSFQRPEGEDETQVLTEGETDHQDRIVSSAAKRQKTAPSADEDWLQAVHNFSDWDFFQ</sequence>
<organism evidence="2 3">
    <name type="scientific">Alosa alosa</name>
    <name type="common">allis shad</name>
    <dbReference type="NCBI Taxonomy" id="278164"/>
    <lineage>
        <taxon>Eukaryota</taxon>
        <taxon>Metazoa</taxon>
        <taxon>Chordata</taxon>
        <taxon>Craniata</taxon>
        <taxon>Vertebrata</taxon>
        <taxon>Euteleostomi</taxon>
        <taxon>Actinopterygii</taxon>
        <taxon>Neopterygii</taxon>
        <taxon>Teleostei</taxon>
        <taxon>Clupei</taxon>
        <taxon>Clupeiformes</taxon>
        <taxon>Clupeoidei</taxon>
        <taxon>Clupeidae</taxon>
        <taxon>Alosa</taxon>
    </lineage>
</organism>
<accession>A0AAV6FMP9</accession>
<name>A0AAV6FMP9_9TELE</name>
<gene>
    <name evidence="2" type="ORF">AALO_G00270950</name>
</gene>
<dbReference type="EMBL" id="JADWDJ010000021">
    <property type="protein sequence ID" value="KAG5263993.1"/>
    <property type="molecule type" value="Genomic_DNA"/>
</dbReference>
<dbReference type="PANTHER" id="PTHR14652:SF2">
    <property type="entry name" value="TYPE 2 DNA TOPOISOMERASE 6 SUBUNIT B-LIKE"/>
    <property type="match status" value="1"/>
</dbReference>
<comment type="caution">
    <text evidence="2">The sequence shown here is derived from an EMBL/GenBank/DDBJ whole genome shotgun (WGS) entry which is preliminary data.</text>
</comment>
<dbReference type="InterPro" id="IPR028040">
    <property type="entry name" value="TopoVIB-like"/>
</dbReference>
<evidence type="ECO:0000256" key="1">
    <source>
        <dbReference type="SAM" id="MobiDB-lite"/>
    </source>
</evidence>
<proteinExistence type="predicted"/>
<feature type="region of interest" description="Disordered" evidence="1">
    <location>
        <begin position="216"/>
        <end position="267"/>
    </location>
</feature>
<dbReference type="Proteomes" id="UP000823561">
    <property type="component" value="Chromosome 21"/>
</dbReference>
<dbReference type="GO" id="GO:0042138">
    <property type="term" value="P:meiotic DNA double-strand break formation"/>
    <property type="evidence" value="ECO:0007669"/>
    <property type="project" value="InterPro"/>
</dbReference>
<reference evidence="2" key="1">
    <citation type="submission" date="2020-10" db="EMBL/GenBank/DDBJ databases">
        <title>Chromosome-scale genome assembly of the Allis shad, Alosa alosa.</title>
        <authorList>
            <person name="Margot Z."/>
            <person name="Christophe K."/>
            <person name="Cabau C."/>
            <person name="Louis A."/>
            <person name="Berthelot C."/>
            <person name="Parey E."/>
            <person name="Roest Crollius H."/>
            <person name="Montfort J."/>
            <person name="Robinson-Rechavi M."/>
            <person name="Bucao C."/>
            <person name="Bouchez O."/>
            <person name="Gislard M."/>
            <person name="Lluch J."/>
            <person name="Milhes M."/>
            <person name="Lampietro C."/>
            <person name="Lopez Roques C."/>
            <person name="Donnadieu C."/>
            <person name="Braasch I."/>
            <person name="Desvignes T."/>
            <person name="Postlethwait J."/>
            <person name="Bobe J."/>
            <person name="Guiguen Y."/>
        </authorList>
    </citation>
    <scope>NUCLEOTIDE SEQUENCE</scope>
    <source>
        <strain evidence="2">M-15738</strain>
        <tissue evidence="2">Blood</tissue>
    </source>
</reference>
<dbReference type="Pfam" id="PF15091">
    <property type="entry name" value="DUF4554"/>
    <property type="match status" value="1"/>
</dbReference>
<protein>
    <submittedName>
        <fullName evidence="2">Uncharacterized protein</fullName>
    </submittedName>
</protein>
<evidence type="ECO:0000313" key="2">
    <source>
        <dbReference type="EMBL" id="KAG5263993.1"/>
    </source>
</evidence>